<evidence type="ECO:0000313" key="1">
    <source>
        <dbReference type="EMBL" id="SFI55134.1"/>
    </source>
</evidence>
<protein>
    <submittedName>
        <fullName evidence="1">Uncharacterized protein</fullName>
    </submittedName>
</protein>
<dbReference type="RefSeq" id="WP_074930711.1">
    <property type="nucleotide sequence ID" value="NZ_FORI01000002.1"/>
</dbReference>
<organism evidence="1 2">
    <name type="scientific">Treponema bryantii</name>
    <dbReference type="NCBI Taxonomy" id="163"/>
    <lineage>
        <taxon>Bacteria</taxon>
        <taxon>Pseudomonadati</taxon>
        <taxon>Spirochaetota</taxon>
        <taxon>Spirochaetia</taxon>
        <taxon>Spirochaetales</taxon>
        <taxon>Treponemataceae</taxon>
        <taxon>Treponema</taxon>
    </lineage>
</organism>
<gene>
    <name evidence="1" type="ORF">SAMN04487775_102331</name>
</gene>
<dbReference type="EMBL" id="FORI01000002">
    <property type="protein sequence ID" value="SFI55134.1"/>
    <property type="molecule type" value="Genomic_DNA"/>
</dbReference>
<dbReference type="Proteomes" id="UP000182737">
    <property type="component" value="Unassembled WGS sequence"/>
</dbReference>
<reference evidence="2" key="1">
    <citation type="submission" date="2016-10" db="EMBL/GenBank/DDBJ databases">
        <authorList>
            <person name="Varghese N."/>
            <person name="Submissions S."/>
        </authorList>
    </citation>
    <scope>NUCLEOTIDE SEQUENCE [LARGE SCALE GENOMIC DNA]</scope>
    <source>
        <strain evidence="2">XBD1002</strain>
    </source>
</reference>
<keyword evidence="2" id="KW-1185">Reference proteome</keyword>
<evidence type="ECO:0000313" key="2">
    <source>
        <dbReference type="Proteomes" id="UP000182737"/>
    </source>
</evidence>
<dbReference type="AlphaFoldDB" id="A0A1I3J4B3"/>
<accession>A0A1I3J4B3</accession>
<proteinExistence type="predicted"/>
<name>A0A1I3J4B3_9SPIR</name>
<sequence length="62" mass="7416">MIRQIEKKELPICLDFIHLCFSTVAEKFGKEWYFKNEFEFKGTVKYEHLPFTVGFAECYVGE</sequence>